<dbReference type="InterPro" id="IPR024524">
    <property type="entry name" value="DUF3800"/>
</dbReference>
<evidence type="ECO:0000313" key="2">
    <source>
        <dbReference type="Proteomes" id="UP000229708"/>
    </source>
</evidence>
<sequence>MNQYRLFIDELGIANPKAIESKIYALTGIMVRNDLRDDLKTRADQIKYKYWNKTNIVFHSREIGKNLGDFSIFNKNEKLKESFLKDLLEYLSHTPLTVLSIIVDKQEAFRKNWNDIKITKETIRLLYYNYLAFLLGKESSNGKIVVESATAEKDVYYLKYFAYFTSPRCIELNIDYKKIQEILTSISFVTKRNFDIEEQIADLFSYASKCKFLKEVQKKPFSLGSYENSIIKILNNKFFSKPNKLSTKKLRFYEKVESFVVLPK</sequence>
<organism evidence="1 2">
    <name type="scientific">Candidatus Roizmanbacteria bacterium CG_4_10_14_3_um_filter_33_21</name>
    <dbReference type="NCBI Taxonomy" id="1974830"/>
    <lineage>
        <taxon>Bacteria</taxon>
        <taxon>Candidatus Roizmaniibacteriota</taxon>
    </lineage>
</organism>
<dbReference type="Pfam" id="PF12686">
    <property type="entry name" value="DUF3800"/>
    <property type="match status" value="1"/>
</dbReference>
<name>A0A2M7M0D0_9BACT</name>
<dbReference type="Proteomes" id="UP000229708">
    <property type="component" value="Unassembled WGS sequence"/>
</dbReference>
<accession>A0A2M7M0D0</accession>
<comment type="caution">
    <text evidence="1">The sequence shown here is derived from an EMBL/GenBank/DDBJ whole genome shotgun (WGS) entry which is preliminary data.</text>
</comment>
<proteinExistence type="predicted"/>
<reference evidence="2" key="1">
    <citation type="submission" date="2017-09" db="EMBL/GenBank/DDBJ databases">
        <title>Depth-based differentiation of microbial function through sediment-hosted aquifers and enrichment of novel symbionts in the deep terrestrial subsurface.</title>
        <authorList>
            <person name="Probst A.J."/>
            <person name="Ladd B."/>
            <person name="Jarett J.K."/>
            <person name="Geller-Mcgrath D.E."/>
            <person name="Sieber C.M.K."/>
            <person name="Emerson J.B."/>
            <person name="Anantharaman K."/>
            <person name="Thomas B.C."/>
            <person name="Malmstrom R."/>
            <person name="Stieglmeier M."/>
            <person name="Klingl A."/>
            <person name="Woyke T."/>
            <person name="Ryan C.M."/>
            <person name="Banfield J.F."/>
        </authorList>
    </citation>
    <scope>NUCLEOTIDE SEQUENCE [LARGE SCALE GENOMIC DNA]</scope>
</reference>
<evidence type="ECO:0000313" key="1">
    <source>
        <dbReference type="EMBL" id="PIX73767.1"/>
    </source>
</evidence>
<gene>
    <name evidence="1" type="ORF">COZ39_01920</name>
</gene>
<dbReference type="AlphaFoldDB" id="A0A2M7M0D0"/>
<dbReference type="EMBL" id="PFJI01000080">
    <property type="protein sequence ID" value="PIX73767.1"/>
    <property type="molecule type" value="Genomic_DNA"/>
</dbReference>
<protein>
    <recommendedName>
        <fullName evidence="3">DUF3800 domain-containing protein</fullName>
    </recommendedName>
</protein>
<evidence type="ECO:0008006" key="3">
    <source>
        <dbReference type="Google" id="ProtNLM"/>
    </source>
</evidence>